<evidence type="ECO:0000313" key="5">
    <source>
        <dbReference type="Proteomes" id="UP000292639"/>
    </source>
</evidence>
<feature type="region of interest" description="Disordered" evidence="1">
    <location>
        <begin position="196"/>
        <end position="224"/>
    </location>
</feature>
<keyword evidence="5" id="KW-1185">Reference proteome</keyword>
<dbReference type="Gene3D" id="3.40.50.10610">
    <property type="entry name" value="ABC-type transport auxiliary lipoprotein component"/>
    <property type="match status" value="1"/>
</dbReference>
<dbReference type="SUPFAM" id="SSF159594">
    <property type="entry name" value="XCC0632-like"/>
    <property type="match status" value="1"/>
</dbReference>
<feature type="domain" description="ABC-type transport auxiliary lipoprotein component" evidence="3">
    <location>
        <begin position="31"/>
        <end position="187"/>
    </location>
</feature>
<dbReference type="EMBL" id="QJUP01000032">
    <property type="protein sequence ID" value="TBU89815.1"/>
    <property type="molecule type" value="Genomic_DNA"/>
</dbReference>
<dbReference type="InterPro" id="IPR005586">
    <property type="entry name" value="ABC_trans_aux"/>
</dbReference>
<feature type="signal peptide" evidence="2">
    <location>
        <begin position="1"/>
        <end position="23"/>
    </location>
</feature>
<organism evidence="4 5">
    <name type="scientific">Stutzerimonas kirkiae</name>
    <dbReference type="NCBI Taxonomy" id="2211392"/>
    <lineage>
        <taxon>Bacteria</taxon>
        <taxon>Pseudomonadati</taxon>
        <taxon>Pseudomonadota</taxon>
        <taxon>Gammaproteobacteria</taxon>
        <taxon>Pseudomonadales</taxon>
        <taxon>Pseudomonadaceae</taxon>
        <taxon>Stutzerimonas</taxon>
    </lineage>
</organism>
<dbReference type="Pfam" id="PF03886">
    <property type="entry name" value="ABC_trans_aux"/>
    <property type="match status" value="1"/>
</dbReference>
<accession>A0A4Q9QXV7</accession>
<reference evidence="4 5" key="1">
    <citation type="submission" date="2018-06" db="EMBL/GenBank/DDBJ databases">
        <title>Three novel Pseudomonas species isolated from symptomatic oak.</title>
        <authorList>
            <person name="Bueno-Gonzalez V."/>
            <person name="Brady C."/>
        </authorList>
    </citation>
    <scope>NUCLEOTIDE SEQUENCE [LARGE SCALE GENOMIC DNA]</scope>
    <source>
        <strain evidence="4 5">P17C</strain>
    </source>
</reference>
<dbReference type="PROSITE" id="PS51257">
    <property type="entry name" value="PROKAR_LIPOPROTEIN"/>
    <property type="match status" value="1"/>
</dbReference>
<feature type="compositionally biased region" description="Low complexity" evidence="1">
    <location>
        <begin position="201"/>
        <end position="219"/>
    </location>
</feature>
<comment type="caution">
    <text evidence="4">The sequence shown here is derived from an EMBL/GenBank/DDBJ whole genome shotgun (WGS) entry which is preliminary data.</text>
</comment>
<protein>
    <recommendedName>
        <fullName evidence="3">ABC-type transport auxiliary lipoprotein component domain-containing protein</fullName>
    </recommendedName>
</protein>
<proteinExistence type="predicted"/>
<evidence type="ECO:0000259" key="3">
    <source>
        <dbReference type="Pfam" id="PF03886"/>
    </source>
</evidence>
<dbReference type="Proteomes" id="UP000292639">
    <property type="component" value="Unassembled WGS sequence"/>
</dbReference>
<gene>
    <name evidence="4" type="ORF">DNJ96_17305</name>
</gene>
<evidence type="ECO:0000256" key="2">
    <source>
        <dbReference type="SAM" id="SignalP"/>
    </source>
</evidence>
<evidence type="ECO:0000256" key="1">
    <source>
        <dbReference type="SAM" id="MobiDB-lite"/>
    </source>
</evidence>
<sequence length="234" mass="25452">MKDLLRFPSMALLVGLLSLTGCATPPPVAFYSLDNGAPRVPEQMGNIAVLLGPVTLAGYLRSDALLQRQADGSLAQAPGKARWATGLQQDIEQLLLRQLAWRLNSQRLVLAPADPGFVADVQVELSITRLDSGPEQMAVLEAQWRLLDKAGKHLDSRLVALDERHQGDVADQVRVQSVLLQRLSAQLGGAIAEVHQASAKSPAPVRPRAQPRAEAAPSRRPVEPIRTDMEVFRF</sequence>
<name>A0A4Q9QXV7_9GAMM</name>
<keyword evidence="2" id="KW-0732">Signal</keyword>
<dbReference type="AlphaFoldDB" id="A0A4Q9QXV7"/>
<evidence type="ECO:0000313" key="4">
    <source>
        <dbReference type="EMBL" id="TBU89815.1"/>
    </source>
</evidence>
<feature type="chain" id="PRO_5020995373" description="ABC-type transport auxiliary lipoprotein component domain-containing protein" evidence="2">
    <location>
        <begin position="24"/>
        <end position="234"/>
    </location>
</feature>